<accession>A0A915NL44</accession>
<evidence type="ECO:0000313" key="2">
    <source>
        <dbReference type="WBParaSite" id="scf7180000418339.g2316"/>
    </source>
</evidence>
<organism evidence="1 2">
    <name type="scientific">Meloidogyne floridensis</name>
    <dbReference type="NCBI Taxonomy" id="298350"/>
    <lineage>
        <taxon>Eukaryota</taxon>
        <taxon>Metazoa</taxon>
        <taxon>Ecdysozoa</taxon>
        <taxon>Nematoda</taxon>
        <taxon>Chromadorea</taxon>
        <taxon>Rhabditida</taxon>
        <taxon>Tylenchina</taxon>
        <taxon>Tylenchomorpha</taxon>
        <taxon>Tylenchoidea</taxon>
        <taxon>Meloidogynidae</taxon>
        <taxon>Meloidogyninae</taxon>
        <taxon>Meloidogyne</taxon>
    </lineage>
</organism>
<evidence type="ECO:0000313" key="1">
    <source>
        <dbReference type="Proteomes" id="UP000887560"/>
    </source>
</evidence>
<dbReference type="WBParaSite" id="scf7180000418339.g2316">
    <property type="protein sequence ID" value="scf7180000418339.g2316"/>
    <property type="gene ID" value="scf7180000418339.g2316"/>
</dbReference>
<dbReference type="AlphaFoldDB" id="A0A915NL44"/>
<proteinExistence type="predicted"/>
<reference evidence="2" key="1">
    <citation type="submission" date="2022-11" db="UniProtKB">
        <authorList>
            <consortium name="WormBaseParasite"/>
        </authorList>
    </citation>
    <scope>IDENTIFICATION</scope>
</reference>
<keyword evidence="1" id="KW-1185">Reference proteome</keyword>
<protein>
    <submittedName>
        <fullName evidence="2">Uncharacterized protein</fullName>
    </submittedName>
</protein>
<sequence length="155" mass="17814">MDAPNAFAAGHRARRYCIPTIIQSNRVDCRPRPLGVRTIFTSNFLKKIFFSMDAPNAFAAGHRARRYCIPTIIQSNRVDCRPRPLGLKRSVSTSFATPVTKVTPFGGQYTPNWNYFYYNPRPSFNVEKTYFGDPRNVYWTGKHSNLPAINTFDRK</sequence>
<name>A0A915NL44_9BILA</name>
<dbReference type="Proteomes" id="UP000887560">
    <property type="component" value="Unplaced"/>
</dbReference>